<dbReference type="Proteomes" id="UP001176961">
    <property type="component" value="Unassembled WGS sequence"/>
</dbReference>
<accession>A0AA36DLN0</accession>
<reference evidence="1" key="1">
    <citation type="submission" date="2023-07" db="EMBL/GenBank/DDBJ databases">
        <authorList>
            <consortium name="CYATHOMIX"/>
        </authorList>
    </citation>
    <scope>NUCLEOTIDE SEQUENCE</scope>
    <source>
        <strain evidence="1">N/A</strain>
    </source>
</reference>
<proteinExistence type="predicted"/>
<evidence type="ECO:0000313" key="2">
    <source>
        <dbReference type="Proteomes" id="UP001176961"/>
    </source>
</evidence>
<dbReference type="EMBL" id="CATQJL010000001">
    <property type="protein sequence ID" value="CAJ0589976.1"/>
    <property type="molecule type" value="Genomic_DNA"/>
</dbReference>
<dbReference type="AlphaFoldDB" id="A0AA36DLN0"/>
<sequence length="882" mass="99446">MKPPPTKKARPAVHTADSVRQIVAQAMLSDDAACATLLESVVGFEKEILDGLIVVLKTFSASKVTLNDPITKVLRKYFALIGVETATERYKQFHDCILNNLGTEYVSNFVSMICCLLRFCNILRYDKLRQEVVSSFPTVIRMLWKNNSRGEACSSARLFVELLLCMECYHGQEYCSDIWFERVLTKEMERFPFFAAVSAIMSSRERNEEIVSLSSLQELNDGHEHVSLRLQMNDLLLSHLSSFCSRCSVEQMRTFVEFLLRHSLAENSLAKVMEKLRDSSKAITNNVMDLLIADTIINLSVEQISAMNKEFDPSIFSSLDTSCNIHTLEQQQTSHSDEISKKFGACLSRILKMKPPSRKEVTEILDSLVSAYCSLPLHLAPPHFMPKYLIFSILFSNIFQSIGNKIFASCLGVIEKLTRGIRILPLKTALLRKLCDSWLVFVEESSVSGFCRDIANALSGIFALSRSDTASKLCPALDILENFNQETCSRSKTVSLYILFASTDWEKLAEDKKENAAVLEKIRSHYASMLSSVNWKDSESMQCCSEQCSLILSCWDSVPRSVRPVLMKSLINRKDVKILRKLTTRIIEGKVEAGKILMKEAFDFHLKYIPLLSEGQHSLDDVLDYNSLVIMLRAGISVDVALTQMSTEKVKDILSLCLSNEKVADEMLNLVELLISSKLKDVEDELLVSLSVIYEKCAGEYHAKLLSAAAQALEMYGHTEKERDVVSLCFSMLSVLKIIGSNFDRIRSVQRVLDSAMRYAHPSVNNDQCSVFAQLFIKVFKAVQEFITSGIGKAEEVDELVHGLNSIAHALTLHKIYYTRIVGTIISAVICQVNELEFVMYKLHSISDKHNASMLATNLPPSERLQYKRLFSTLKRSKKLVT</sequence>
<evidence type="ECO:0000313" key="1">
    <source>
        <dbReference type="EMBL" id="CAJ0589976.1"/>
    </source>
</evidence>
<protein>
    <submittedName>
        <fullName evidence="1">Uncharacterized protein</fullName>
    </submittedName>
</protein>
<name>A0AA36DLN0_CYLNA</name>
<gene>
    <name evidence="1" type="ORF">CYNAS_LOCUS1959</name>
</gene>
<comment type="caution">
    <text evidence="1">The sequence shown here is derived from an EMBL/GenBank/DDBJ whole genome shotgun (WGS) entry which is preliminary data.</text>
</comment>
<keyword evidence="2" id="KW-1185">Reference proteome</keyword>
<organism evidence="1 2">
    <name type="scientific">Cylicocyclus nassatus</name>
    <name type="common">Nematode worm</name>
    <dbReference type="NCBI Taxonomy" id="53992"/>
    <lineage>
        <taxon>Eukaryota</taxon>
        <taxon>Metazoa</taxon>
        <taxon>Ecdysozoa</taxon>
        <taxon>Nematoda</taxon>
        <taxon>Chromadorea</taxon>
        <taxon>Rhabditida</taxon>
        <taxon>Rhabditina</taxon>
        <taxon>Rhabditomorpha</taxon>
        <taxon>Strongyloidea</taxon>
        <taxon>Strongylidae</taxon>
        <taxon>Cylicocyclus</taxon>
    </lineage>
</organism>